<evidence type="ECO:0000313" key="3">
    <source>
        <dbReference type="Proteomes" id="UP000015104"/>
    </source>
</evidence>
<reference evidence="2" key="2">
    <citation type="submission" date="2015-06" db="UniProtKB">
        <authorList>
            <consortium name="EnsemblMetazoa"/>
        </authorList>
    </citation>
    <scope>IDENTIFICATION</scope>
</reference>
<protein>
    <submittedName>
        <fullName evidence="2">Uncharacterized protein</fullName>
    </submittedName>
</protein>
<keyword evidence="3" id="KW-1185">Reference proteome</keyword>
<organism evidence="2 3">
    <name type="scientific">Tetranychus urticae</name>
    <name type="common">Two-spotted spider mite</name>
    <dbReference type="NCBI Taxonomy" id="32264"/>
    <lineage>
        <taxon>Eukaryota</taxon>
        <taxon>Metazoa</taxon>
        <taxon>Ecdysozoa</taxon>
        <taxon>Arthropoda</taxon>
        <taxon>Chelicerata</taxon>
        <taxon>Arachnida</taxon>
        <taxon>Acari</taxon>
        <taxon>Acariformes</taxon>
        <taxon>Trombidiformes</taxon>
        <taxon>Prostigmata</taxon>
        <taxon>Eleutherengona</taxon>
        <taxon>Raphignathae</taxon>
        <taxon>Tetranychoidea</taxon>
        <taxon>Tetranychidae</taxon>
        <taxon>Tetranychus</taxon>
    </lineage>
</organism>
<dbReference type="Proteomes" id="UP000015104">
    <property type="component" value="Unassembled WGS sequence"/>
</dbReference>
<evidence type="ECO:0000313" key="2">
    <source>
        <dbReference type="EnsemblMetazoa" id="tetur14g02810.1"/>
    </source>
</evidence>
<feature type="region of interest" description="Disordered" evidence="1">
    <location>
        <begin position="1"/>
        <end position="29"/>
    </location>
</feature>
<reference evidence="3" key="1">
    <citation type="submission" date="2011-08" db="EMBL/GenBank/DDBJ databases">
        <authorList>
            <person name="Rombauts S."/>
        </authorList>
    </citation>
    <scope>NUCLEOTIDE SEQUENCE</scope>
    <source>
        <strain evidence="3">London</strain>
    </source>
</reference>
<proteinExistence type="predicted"/>
<accession>T1KLL0</accession>
<sequence length="136" mass="15706">MSNLSRSSNKRSIDDASMPGPSTMDEPSIEGPSVLYKAGYYPIEKILRHGFIKCNGKRLHVAVVKWEDTLVRLDERDDNIPWGLTPEDHNLVKSFDEEDLAMPPEVKSAYRCRWCKMGLPSRTFRKRHEKNCIEKI</sequence>
<dbReference type="HOGENOM" id="CLU_1878052_0_0_1"/>
<dbReference type="EMBL" id="CAEY01000211">
    <property type="status" value="NOT_ANNOTATED_CDS"/>
    <property type="molecule type" value="Genomic_DNA"/>
</dbReference>
<name>T1KLL0_TETUR</name>
<dbReference type="AlphaFoldDB" id="T1KLL0"/>
<evidence type="ECO:0000256" key="1">
    <source>
        <dbReference type="SAM" id="MobiDB-lite"/>
    </source>
</evidence>
<dbReference type="EnsemblMetazoa" id="tetur14g02810.1">
    <property type="protein sequence ID" value="tetur14g02810.1"/>
    <property type="gene ID" value="tetur14g02810"/>
</dbReference>